<feature type="region of interest" description="Disordered" evidence="1">
    <location>
        <begin position="1"/>
        <end position="24"/>
    </location>
</feature>
<keyword evidence="2" id="KW-0812">Transmembrane</keyword>
<evidence type="ECO:0000313" key="3">
    <source>
        <dbReference type="Proteomes" id="UP001652660"/>
    </source>
</evidence>
<keyword evidence="2" id="KW-1133">Transmembrane helix</keyword>
<dbReference type="OrthoDB" id="2016540at2759"/>
<dbReference type="RefSeq" id="XP_027107689.1">
    <property type="nucleotide sequence ID" value="XM_027251888.2"/>
</dbReference>
<evidence type="ECO:0000256" key="1">
    <source>
        <dbReference type="SAM" id="MobiDB-lite"/>
    </source>
</evidence>
<gene>
    <name evidence="4" type="primary">LOC113727624</name>
</gene>
<dbReference type="GeneID" id="113727624"/>
<feature type="transmembrane region" description="Helical" evidence="2">
    <location>
        <begin position="114"/>
        <end position="136"/>
    </location>
</feature>
<evidence type="ECO:0000256" key="2">
    <source>
        <dbReference type="SAM" id="Phobius"/>
    </source>
</evidence>
<keyword evidence="2" id="KW-0472">Membrane</keyword>
<evidence type="ECO:0000313" key="4">
    <source>
        <dbReference type="RefSeq" id="XP_027107689.1"/>
    </source>
</evidence>
<reference evidence="4" key="2">
    <citation type="submission" date="2025-08" db="UniProtKB">
        <authorList>
            <consortium name="RefSeq"/>
        </authorList>
    </citation>
    <scope>IDENTIFICATION</scope>
    <source>
        <tissue evidence="4">Leaves</tissue>
    </source>
</reference>
<sequence length="426" mass="47555">MASHEEQQKETIFSSSSSSSSSDQSSILELRDKHQKELENLTLMIQPLKTFKFFVLAVVNCLQQPILYISAKRSWFVLISILAVGGGVLIRTLWRPDEEYVLEIGKYLEYGIWWLALGVASSIGLGSGLHTFVLYLGPHIALFTMKSVQCGRFDIKSALYDTIQFRRGPSWLDTDCSTYGPSLFPLPGSRVPLTSILHQVELEAMLWGVGTALGELPPYFISRAAYISGRKLEVMEDVNASSEGDCGIVANHLSQVKKCFLLYSKHLNFFTILVLASVPNPLFDLAGIMCGQLGIPFWKFFTATLLGKAIIKTNIQTCFIISVCNNQLLDLIETKLIWFLGLVPGVASVLPNIVAKLHFVREKYMEASPLTPSNAKVKKWNISLASFWNSVVLLILLNFLVKIINGTAQSHMKEQHDKEMAQLETN</sequence>
<organism evidence="3 4">
    <name type="scientific">Coffea arabica</name>
    <name type="common">Arabian coffee</name>
    <dbReference type="NCBI Taxonomy" id="13443"/>
    <lineage>
        <taxon>Eukaryota</taxon>
        <taxon>Viridiplantae</taxon>
        <taxon>Streptophyta</taxon>
        <taxon>Embryophyta</taxon>
        <taxon>Tracheophyta</taxon>
        <taxon>Spermatophyta</taxon>
        <taxon>Magnoliopsida</taxon>
        <taxon>eudicotyledons</taxon>
        <taxon>Gunneridae</taxon>
        <taxon>Pentapetalae</taxon>
        <taxon>asterids</taxon>
        <taxon>lamiids</taxon>
        <taxon>Gentianales</taxon>
        <taxon>Rubiaceae</taxon>
        <taxon>Ixoroideae</taxon>
        <taxon>Gardenieae complex</taxon>
        <taxon>Bertiereae - Coffeeae clade</taxon>
        <taxon>Coffeeae</taxon>
        <taxon>Coffea</taxon>
    </lineage>
</organism>
<feature type="transmembrane region" description="Helical" evidence="2">
    <location>
        <begin position="75"/>
        <end position="94"/>
    </location>
</feature>
<protein>
    <submittedName>
        <fullName evidence="4">Vacuole membrane protein KMS1</fullName>
    </submittedName>
</protein>
<keyword evidence="3" id="KW-1185">Reference proteome</keyword>
<reference evidence="3" key="1">
    <citation type="journal article" date="2025" name="Foods">
        <title>Unveiling the Microbial Signatures of Arabica Coffee Cherries: Insights into Ripeness Specific Diversity, Functional Traits, and Implications for Quality and Safety.</title>
        <authorList>
            <consortium name="RefSeq"/>
            <person name="Tenea G.N."/>
            <person name="Cifuentes V."/>
            <person name="Reyes P."/>
            <person name="Cevallos-Vallejos M."/>
        </authorList>
    </citation>
    <scope>NUCLEOTIDE SEQUENCE [LARGE SCALE GENOMIC DNA]</scope>
</reference>
<proteinExistence type="predicted"/>
<name>A0A6P6VX48_COFAR</name>
<dbReference type="Proteomes" id="UP001652660">
    <property type="component" value="Chromosome 2c"/>
</dbReference>
<feature type="compositionally biased region" description="Low complexity" evidence="1">
    <location>
        <begin position="14"/>
        <end position="24"/>
    </location>
</feature>
<feature type="transmembrane region" description="Helical" evidence="2">
    <location>
        <begin position="380"/>
        <end position="401"/>
    </location>
</feature>
<feature type="transmembrane region" description="Helical" evidence="2">
    <location>
        <begin position="336"/>
        <end position="360"/>
    </location>
</feature>
<accession>A0A6P6VX48</accession>
<dbReference type="AlphaFoldDB" id="A0A6P6VX48"/>